<reference evidence="2" key="1">
    <citation type="submission" date="2022-01" db="EMBL/GenBank/DDBJ databases">
        <authorList>
            <person name="Lagorce A."/>
        </authorList>
    </citation>
    <scope>NUCLEOTIDE SEQUENCE</scope>
    <source>
        <strain evidence="2">Th15_F1_A12</strain>
    </source>
</reference>
<evidence type="ECO:0000313" key="2">
    <source>
        <dbReference type="EMBL" id="CAH1604107.1"/>
    </source>
</evidence>
<proteinExistence type="predicted"/>
<dbReference type="EMBL" id="CAKMUD010000158">
    <property type="protein sequence ID" value="CAH1604107.1"/>
    <property type="molecule type" value="Genomic_DNA"/>
</dbReference>
<organism evidence="2 3">
    <name type="scientific">Vibrio jasicida</name>
    <dbReference type="NCBI Taxonomy" id="766224"/>
    <lineage>
        <taxon>Bacteria</taxon>
        <taxon>Pseudomonadati</taxon>
        <taxon>Pseudomonadota</taxon>
        <taxon>Gammaproteobacteria</taxon>
        <taxon>Vibrionales</taxon>
        <taxon>Vibrionaceae</taxon>
        <taxon>Vibrio</taxon>
    </lineage>
</organism>
<feature type="region of interest" description="Disordered" evidence="1">
    <location>
        <begin position="1"/>
        <end position="27"/>
    </location>
</feature>
<gene>
    <name evidence="2" type="ORF">THF1A12_980003</name>
</gene>
<sequence length="228" mass="27041">MNSSIQLTDEEEQELRAFEEQHRPQRRKDKTMTLRIQGYDMMRRARLPLHFRARIREMKVGDTFIMGSIRHTYDAEDTGGIEYEGVAEVYVKRERRGLYQIYCNWSLLSKPTRPMTFAHVTFKWEKGGIFAFVSENAKINLRNICLISRFIQRLIKRASYEDLHHYHQLGFPAFLVGVNVDKNNLTTRSYWSKIQERKVRYKFTDEQLPKPMIECIVDLGMFTGAISF</sequence>
<evidence type="ECO:0000313" key="3">
    <source>
        <dbReference type="Proteomes" id="UP001295462"/>
    </source>
</evidence>
<protein>
    <submittedName>
        <fullName evidence="2">Uncharacterized protein</fullName>
    </submittedName>
</protein>
<name>A0AAU9QYG1_9VIBR</name>
<dbReference type="AlphaFoldDB" id="A0AAU9QYG1"/>
<dbReference type="Proteomes" id="UP001295462">
    <property type="component" value="Unassembled WGS sequence"/>
</dbReference>
<accession>A0AAU9QYG1</accession>
<comment type="caution">
    <text evidence="2">The sequence shown here is derived from an EMBL/GenBank/DDBJ whole genome shotgun (WGS) entry which is preliminary data.</text>
</comment>
<feature type="compositionally biased region" description="Basic and acidic residues" evidence="1">
    <location>
        <begin position="14"/>
        <end position="23"/>
    </location>
</feature>
<evidence type="ECO:0000256" key="1">
    <source>
        <dbReference type="SAM" id="MobiDB-lite"/>
    </source>
</evidence>